<name>A0A6C0IDV6_9ZZZZ</name>
<sequence length="132" mass="15818">MSSPSVFPLFDTIYQETETIQAPLQYEEKMDLCSQIKELDQEGLDLVYAIIRCFYLVKENGNYDFIPYSPKINKTGYKFDTTFLPPRLLLMIRHFVVLHRNKLREESEIQDLQSQLFISLFFFFFLEKKKPR</sequence>
<dbReference type="EMBL" id="MN740156">
    <property type="protein sequence ID" value="QHT90625.1"/>
    <property type="molecule type" value="Genomic_DNA"/>
</dbReference>
<proteinExistence type="predicted"/>
<dbReference type="AlphaFoldDB" id="A0A6C0IDV6"/>
<evidence type="ECO:0000313" key="1">
    <source>
        <dbReference type="EMBL" id="QHT90625.1"/>
    </source>
</evidence>
<accession>A0A6C0IDV6</accession>
<protein>
    <recommendedName>
        <fullName evidence="2">NET domain-containing protein</fullName>
    </recommendedName>
</protein>
<reference evidence="1" key="1">
    <citation type="journal article" date="2020" name="Nature">
        <title>Giant virus diversity and host interactions through global metagenomics.</title>
        <authorList>
            <person name="Schulz F."/>
            <person name="Roux S."/>
            <person name="Paez-Espino D."/>
            <person name="Jungbluth S."/>
            <person name="Walsh D.A."/>
            <person name="Denef V.J."/>
            <person name="McMahon K.D."/>
            <person name="Konstantinidis K.T."/>
            <person name="Eloe-Fadrosh E.A."/>
            <person name="Kyrpides N.C."/>
            <person name="Woyke T."/>
        </authorList>
    </citation>
    <scope>NUCLEOTIDE SEQUENCE</scope>
    <source>
        <strain evidence="1">GVMAG-M-3300023184-71</strain>
    </source>
</reference>
<evidence type="ECO:0008006" key="2">
    <source>
        <dbReference type="Google" id="ProtNLM"/>
    </source>
</evidence>
<organism evidence="1">
    <name type="scientific">viral metagenome</name>
    <dbReference type="NCBI Taxonomy" id="1070528"/>
    <lineage>
        <taxon>unclassified sequences</taxon>
        <taxon>metagenomes</taxon>
        <taxon>organismal metagenomes</taxon>
    </lineage>
</organism>